<comment type="caution">
    <text evidence="1">The sequence shown here is derived from an EMBL/GenBank/DDBJ whole genome shotgun (WGS) entry which is preliminary data.</text>
</comment>
<reference evidence="1" key="1">
    <citation type="submission" date="2020-08" db="EMBL/GenBank/DDBJ databases">
        <title>Chromosome-level assembly of Southern catfish (Silurus meridionalis) provides insights into visual adaptation to the nocturnal and benthic lifestyles.</title>
        <authorList>
            <person name="Zhang Y."/>
            <person name="Wang D."/>
            <person name="Peng Z."/>
        </authorList>
    </citation>
    <scope>NUCLEOTIDE SEQUENCE</scope>
    <source>
        <strain evidence="1">SWU-2019-XX</strain>
        <tissue evidence="1">Muscle</tissue>
    </source>
</reference>
<organism evidence="1 2">
    <name type="scientific">Silurus meridionalis</name>
    <name type="common">Southern catfish</name>
    <name type="synonym">Silurus soldatovi meridionalis</name>
    <dbReference type="NCBI Taxonomy" id="175797"/>
    <lineage>
        <taxon>Eukaryota</taxon>
        <taxon>Metazoa</taxon>
        <taxon>Chordata</taxon>
        <taxon>Craniata</taxon>
        <taxon>Vertebrata</taxon>
        <taxon>Euteleostomi</taxon>
        <taxon>Actinopterygii</taxon>
        <taxon>Neopterygii</taxon>
        <taxon>Teleostei</taxon>
        <taxon>Ostariophysi</taxon>
        <taxon>Siluriformes</taxon>
        <taxon>Siluridae</taxon>
        <taxon>Silurus</taxon>
    </lineage>
</organism>
<gene>
    <name evidence="1" type="ORF">HF521_012504</name>
</gene>
<feature type="non-terminal residue" evidence="1">
    <location>
        <position position="162"/>
    </location>
</feature>
<protein>
    <submittedName>
        <fullName evidence="1">Uncharacterized protein</fullName>
    </submittedName>
</protein>
<keyword evidence="2" id="KW-1185">Reference proteome</keyword>
<evidence type="ECO:0000313" key="1">
    <source>
        <dbReference type="EMBL" id="KAF7689151.1"/>
    </source>
</evidence>
<evidence type="ECO:0000313" key="2">
    <source>
        <dbReference type="Proteomes" id="UP000606274"/>
    </source>
</evidence>
<sequence length="162" mass="17752">MFRDSLATYQNALKEAKGQYLSVLINSNSHRPGILFSTNNSVINLVSVVLNEVFENKCNAFRQHFLDKVLSVRQTITQVPAVAISTRAAQCVLENFDAVTLVDLRKAVHELKPTTCPLDAVPARILKEAVDIIGHILVSFINSCFSAGTVPAALKHAIVRPL</sequence>
<dbReference type="EMBL" id="JABFDY010000024">
    <property type="protein sequence ID" value="KAF7689151.1"/>
    <property type="molecule type" value="Genomic_DNA"/>
</dbReference>
<name>A0A8T0ACR5_SILME</name>
<dbReference type="Proteomes" id="UP000606274">
    <property type="component" value="Unassembled WGS sequence"/>
</dbReference>
<dbReference type="AlphaFoldDB" id="A0A8T0ACR5"/>
<accession>A0A8T0ACR5</accession>
<proteinExistence type="predicted"/>